<sequence length="122" mass="13856">MKREKYTHFSPMTDCSKAPEFPECIYFLLRPKTNIGMKIDIVNIVKCHCQLVLSALSERPPCLPCCLPAAYLLSFSPLWASSYGIRLCSRVYYMLQIDNVVTIIVANVQLLVVAAKNRLENL</sequence>
<protein>
    <submittedName>
        <fullName evidence="1">Uncharacterized protein</fullName>
    </submittedName>
</protein>
<organism evidence="1 2">
    <name type="scientific">Glossina pallidipes</name>
    <name type="common">Tsetse fly</name>
    <dbReference type="NCBI Taxonomy" id="7398"/>
    <lineage>
        <taxon>Eukaryota</taxon>
        <taxon>Metazoa</taxon>
        <taxon>Ecdysozoa</taxon>
        <taxon>Arthropoda</taxon>
        <taxon>Hexapoda</taxon>
        <taxon>Insecta</taxon>
        <taxon>Pterygota</taxon>
        <taxon>Neoptera</taxon>
        <taxon>Endopterygota</taxon>
        <taxon>Diptera</taxon>
        <taxon>Brachycera</taxon>
        <taxon>Muscomorpha</taxon>
        <taxon>Hippoboscoidea</taxon>
        <taxon>Glossinidae</taxon>
        <taxon>Glossina</taxon>
    </lineage>
</organism>
<dbReference type="VEuPathDB" id="VectorBase:GPAI015985"/>
<evidence type="ECO:0000313" key="2">
    <source>
        <dbReference type="Proteomes" id="UP000092445"/>
    </source>
</evidence>
<dbReference type="EnsemblMetazoa" id="GPAI015985-RA">
    <property type="protein sequence ID" value="GPAI015985-PA"/>
    <property type="gene ID" value="GPAI015985"/>
</dbReference>
<name>A0A1A9ZIR8_GLOPL</name>
<evidence type="ECO:0000313" key="1">
    <source>
        <dbReference type="EnsemblMetazoa" id="GPAI015985-PA"/>
    </source>
</evidence>
<keyword evidence="2" id="KW-1185">Reference proteome</keyword>
<reference evidence="1" key="2">
    <citation type="submission" date="2020-05" db="UniProtKB">
        <authorList>
            <consortium name="EnsemblMetazoa"/>
        </authorList>
    </citation>
    <scope>IDENTIFICATION</scope>
    <source>
        <strain evidence="1">IAEA</strain>
    </source>
</reference>
<reference evidence="2" key="1">
    <citation type="submission" date="2014-03" db="EMBL/GenBank/DDBJ databases">
        <authorList>
            <person name="Aksoy S."/>
            <person name="Warren W."/>
            <person name="Wilson R.K."/>
        </authorList>
    </citation>
    <scope>NUCLEOTIDE SEQUENCE [LARGE SCALE GENOMIC DNA]</scope>
    <source>
        <strain evidence="2">IAEA</strain>
    </source>
</reference>
<accession>A0A1A9ZIR8</accession>
<dbReference type="Proteomes" id="UP000092445">
    <property type="component" value="Unassembled WGS sequence"/>
</dbReference>
<dbReference type="AlphaFoldDB" id="A0A1A9ZIR8"/>
<proteinExistence type="predicted"/>